<feature type="domain" description="FlgD Tudor-like" evidence="8">
    <location>
        <begin position="85"/>
        <end position="214"/>
    </location>
</feature>
<evidence type="ECO:0000259" key="7">
    <source>
        <dbReference type="Pfam" id="PF13860"/>
    </source>
</evidence>
<evidence type="ECO:0000256" key="5">
    <source>
        <dbReference type="RuleBase" id="RU362076"/>
    </source>
</evidence>
<keyword evidence="9" id="KW-0966">Cell projection</keyword>
<gene>
    <name evidence="9" type="primary">flgD</name>
    <name evidence="9" type="ORF">GHC21_00425</name>
</gene>
<dbReference type="Gene3D" id="2.30.30.910">
    <property type="match status" value="1"/>
</dbReference>
<feature type="region of interest" description="Disordered" evidence="6">
    <location>
        <begin position="215"/>
        <end position="236"/>
    </location>
</feature>
<dbReference type="InterPro" id="IPR025965">
    <property type="entry name" value="FlgD/Vpr_Ig-like"/>
</dbReference>
<evidence type="ECO:0000259" key="8">
    <source>
        <dbReference type="Pfam" id="PF13861"/>
    </source>
</evidence>
<dbReference type="Proteomes" id="UP000344450">
    <property type="component" value="Chromosome"/>
</dbReference>
<dbReference type="NCBIfam" id="NF007198">
    <property type="entry name" value="PRK09619.1"/>
    <property type="match status" value="1"/>
</dbReference>
<feature type="compositionally biased region" description="Basic and acidic residues" evidence="6">
    <location>
        <begin position="220"/>
        <end position="236"/>
    </location>
</feature>
<dbReference type="Pfam" id="PF13861">
    <property type="entry name" value="FLgD_tudor"/>
    <property type="match status" value="1"/>
</dbReference>
<evidence type="ECO:0000256" key="2">
    <source>
        <dbReference type="ARBA" id="ARBA00016013"/>
    </source>
</evidence>
<evidence type="ECO:0000313" key="9">
    <source>
        <dbReference type="EMBL" id="QGH28213.1"/>
    </source>
</evidence>
<name>A0ABX6DIF2_KLUIN</name>
<keyword evidence="9" id="KW-0282">Flagellum</keyword>
<reference evidence="9 10" key="1">
    <citation type="submission" date="2019-10" db="EMBL/GenBank/DDBJ databases">
        <title>Complete genome sequencing of drug resistant plasmids in Kluyvera intermedia.</title>
        <authorList>
            <person name="Ke C."/>
            <person name="Jian S."/>
        </authorList>
    </citation>
    <scope>NUCLEOTIDE SEQUENCE [LARGE SCALE GENOMIC DNA]</scope>
    <source>
        <strain evidence="9 10">N2-1</strain>
    </source>
</reference>
<accession>A0ABX6DIF2</accession>
<feature type="region of interest" description="Disordered" evidence="6">
    <location>
        <begin position="1"/>
        <end position="22"/>
    </location>
</feature>
<comment type="similarity">
    <text evidence="1 5">Belongs to the FlgD family.</text>
</comment>
<dbReference type="Pfam" id="PF13860">
    <property type="entry name" value="FlgD_ig"/>
    <property type="match status" value="1"/>
</dbReference>
<evidence type="ECO:0000256" key="1">
    <source>
        <dbReference type="ARBA" id="ARBA00010577"/>
    </source>
</evidence>
<dbReference type="RefSeq" id="WP_153741858.1">
    <property type="nucleotide sequence ID" value="NZ_CP045843.1"/>
</dbReference>
<dbReference type="Gene3D" id="2.60.40.4070">
    <property type="match status" value="1"/>
</dbReference>
<evidence type="ECO:0000256" key="3">
    <source>
        <dbReference type="ARBA" id="ARBA00022795"/>
    </source>
</evidence>
<dbReference type="InterPro" id="IPR005648">
    <property type="entry name" value="FlgD"/>
</dbReference>
<sequence>MNVDSSYADSRAGSTTDGIASNSTASGMNTMFMQLLVAQIQNQDPLNPTDGTEYVSQLAQLTQVQSMETMSQLMANSSVLMDNLQTLTTGNLVGQHVMVQTDSIQSDGETSLDGRVTLEHPANVVTVIVKDSAGVEHKVELGKQEAGQVDFTIDPKEMGLSEGKYTLSVVTDTGEENVPIEIGGVVNNVRIPLDGSPTVLDINGIGEIAYNNITQFGDTSKNKPEENQESKKQEQL</sequence>
<dbReference type="EMBL" id="CP045845">
    <property type="protein sequence ID" value="QGH28213.1"/>
    <property type="molecule type" value="Genomic_DNA"/>
</dbReference>
<evidence type="ECO:0000256" key="6">
    <source>
        <dbReference type="SAM" id="MobiDB-lite"/>
    </source>
</evidence>
<evidence type="ECO:0000313" key="10">
    <source>
        <dbReference type="Proteomes" id="UP000344450"/>
    </source>
</evidence>
<keyword evidence="9" id="KW-0969">Cilium</keyword>
<dbReference type="Pfam" id="PF03963">
    <property type="entry name" value="FlgD"/>
    <property type="match status" value="1"/>
</dbReference>
<keyword evidence="3 5" id="KW-1005">Bacterial flagellum biogenesis</keyword>
<keyword evidence="10" id="KW-1185">Reference proteome</keyword>
<protein>
    <recommendedName>
        <fullName evidence="2 5">Basal-body rod modification protein FlgD</fullName>
    </recommendedName>
</protein>
<organism evidence="9 10">
    <name type="scientific">Kluyvera intermedia</name>
    <name type="common">Enterobacter intermedius</name>
    <dbReference type="NCBI Taxonomy" id="61648"/>
    <lineage>
        <taxon>Bacteria</taxon>
        <taxon>Pseudomonadati</taxon>
        <taxon>Pseudomonadota</taxon>
        <taxon>Gammaproteobacteria</taxon>
        <taxon>Enterobacterales</taxon>
        <taxon>Enterobacteriaceae</taxon>
        <taxon>Kluyvera</taxon>
    </lineage>
</organism>
<dbReference type="GeneID" id="91970829"/>
<evidence type="ECO:0000256" key="4">
    <source>
        <dbReference type="ARBA" id="ARBA00024746"/>
    </source>
</evidence>
<comment type="function">
    <text evidence="4 5">Required for flagellar hook formation. May act as a scaffolding protein.</text>
</comment>
<feature type="domain" description="FlgD/Vpr Ig-like" evidence="7">
    <location>
        <begin position="102"/>
        <end position="174"/>
    </location>
</feature>
<proteinExistence type="inferred from homology"/>
<dbReference type="InterPro" id="IPR025963">
    <property type="entry name" value="FLgD_Tudor"/>
</dbReference>